<comment type="caution">
    <text evidence="2">The sequence shown here is derived from an EMBL/GenBank/DDBJ whole genome shotgun (WGS) entry which is preliminary data.</text>
</comment>
<name>A0ABP6KNT0_9ACTN</name>
<sequence>MIVHCAAGKDRTGVLSALALEVAGATREAIVDDYVAHGRPPGAILVRLRASET</sequence>
<dbReference type="Gene3D" id="3.90.190.10">
    <property type="entry name" value="Protein tyrosine phosphatase superfamily"/>
    <property type="match status" value="1"/>
</dbReference>
<reference evidence="3" key="1">
    <citation type="journal article" date="2019" name="Int. J. Syst. Evol. Microbiol.">
        <title>The Global Catalogue of Microorganisms (GCM) 10K type strain sequencing project: providing services to taxonomists for standard genome sequencing and annotation.</title>
        <authorList>
            <consortium name="The Broad Institute Genomics Platform"/>
            <consortium name="The Broad Institute Genome Sequencing Center for Infectious Disease"/>
            <person name="Wu L."/>
            <person name="Ma J."/>
        </authorList>
    </citation>
    <scope>NUCLEOTIDE SEQUENCE [LARGE SCALE GENOMIC DNA]</scope>
    <source>
        <strain evidence="3">JCM 3106</strain>
    </source>
</reference>
<gene>
    <name evidence="2" type="ORF">GCM10017559_41630</name>
</gene>
<dbReference type="PROSITE" id="PS00383">
    <property type="entry name" value="TYR_PHOSPHATASE_1"/>
    <property type="match status" value="1"/>
</dbReference>
<dbReference type="Proteomes" id="UP001499930">
    <property type="component" value="Unassembled WGS sequence"/>
</dbReference>
<dbReference type="Pfam" id="PF13350">
    <property type="entry name" value="Y_phosphatase3"/>
    <property type="match status" value="1"/>
</dbReference>
<feature type="domain" description="Tyrosine specific protein phosphatases" evidence="1">
    <location>
        <begin position="1"/>
        <end position="20"/>
    </location>
</feature>
<dbReference type="PROSITE" id="PS50056">
    <property type="entry name" value="TYR_PHOSPHATASE_2"/>
    <property type="match status" value="1"/>
</dbReference>
<dbReference type="InterPro" id="IPR000387">
    <property type="entry name" value="Tyr_Pase_dom"/>
</dbReference>
<dbReference type="InterPro" id="IPR026893">
    <property type="entry name" value="Tyr/Ser_Pase_IphP-type"/>
</dbReference>
<keyword evidence="3" id="KW-1185">Reference proteome</keyword>
<evidence type="ECO:0000313" key="2">
    <source>
        <dbReference type="EMBL" id="GAA3014056.1"/>
    </source>
</evidence>
<evidence type="ECO:0000259" key="1">
    <source>
        <dbReference type="PROSITE" id="PS50056"/>
    </source>
</evidence>
<evidence type="ECO:0000313" key="3">
    <source>
        <dbReference type="Proteomes" id="UP001499930"/>
    </source>
</evidence>
<accession>A0ABP6KNT0</accession>
<dbReference type="InterPro" id="IPR016130">
    <property type="entry name" value="Tyr_Pase_AS"/>
</dbReference>
<dbReference type="EMBL" id="BAAAWD010000011">
    <property type="protein sequence ID" value="GAA3014056.1"/>
    <property type="molecule type" value="Genomic_DNA"/>
</dbReference>
<dbReference type="SUPFAM" id="SSF52799">
    <property type="entry name" value="(Phosphotyrosine protein) phosphatases II"/>
    <property type="match status" value="1"/>
</dbReference>
<dbReference type="RefSeq" id="WP_344897835.1">
    <property type="nucleotide sequence ID" value="NZ_BAAAWD010000011.1"/>
</dbReference>
<proteinExistence type="predicted"/>
<dbReference type="InterPro" id="IPR029021">
    <property type="entry name" value="Prot-tyrosine_phosphatase-like"/>
</dbReference>
<organism evidence="2 3">
    <name type="scientific">Streptosporangium longisporum</name>
    <dbReference type="NCBI Taxonomy" id="46187"/>
    <lineage>
        <taxon>Bacteria</taxon>
        <taxon>Bacillati</taxon>
        <taxon>Actinomycetota</taxon>
        <taxon>Actinomycetes</taxon>
        <taxon>Streptosporangiales</taxon>
        <taxon>Streptosporangiaceae</taxon>
        <taxon>Streptosporangium</taxon>
    </lineage>
</organism>
<protein>
    <recommendedName>
        <fullName evidence="1">Tyrosine specific protein phosphatases domain-containing protein</fullName>
    </recommendedName>
</protein>